<dbReference type="GO" id="GO:1990281">
    <property type="term" value="C:efflux pump complex"/>
    <property type="evidence" value="ECO:0007669"/>
    <property type="project" value="TreeGrafter"/>
</dbReference>
<dbReference type="RefSeq" id="WP_137734107.1">
    <property type="nucleotide sequence ID" value="NZ_BJCL01000009.1"/>
</dbReference>
<keyword evidence="3" id="KW-0812">Transmembrane</keyword>
<dbReference type="Proteomes" id="UP000301751">
    <property type="component" value="Unassembled WGS sequence"/>
</dbReference>
<accession>A0A480AX50</accession>
<dbReference type="Gene3D" id="2.40.50.100">
    <property type="match status" value="1"/>
</dbReference>
<evidence type="ECO:0000313" key="6">
    <source>
        <dbReference type="Proteomes" id="UP000301751"/>
    </source>
</evidence>
<evidence type="ECO:0000256" key="3">
    <source>
        <dbReference type="SAM" id="Phobius"/>
    </source>
</evidence>
<feature type="domain" description="CusB-like beta-barrel" evidence="4">
    <location>
        <begin position="271"/>
        <end position="343"/>
    </location>
</feature>
<sequence>MADAPAASASPATAPPGLAALRIDRSAAPLQRRRRRWPWVLAALVVAGAAALALMPRKTAVQTTAVLAAYPSQQYAELTASGYVVAQRRAAVASKGTGRLVELNVREGSLVKQGDLIGRLDASDVQAAIGATQAGVAQAQAARAQAEAALGQARAELANAEVELQRQQALQGQGFISAQAVDAAVRRLAVARSALATQQAAVATAQAAIAQSQAQVRVQQVNQANTEIRAPFDGVVLVKNANVGDMITPFSSASGTSGAVVTMADLRTLEVEADVSESNVARIKPEQPVEITLDALPDQRWRGNVSRIVPTVDRAKATVMTKIRFEALDPRILPEMSAKVSFLSRPATAEDQKPVIALNPKAVVQRDGKPVVFRLSGDTVEQVPVTLGRPIGDLQEVTGGTLKSGERVVLAPDAKLAAGAQVTVTAK</sequence>
<dbReference type="EMBL" id="BJCL01000009">
    <property type="protein sequence ID" value="GCL64375.1"/>
    <property type="molecule type" value="Genomic_DNA"/>
</dbReference>
<comment type="similarity">
    <text evidence="1">Belongs to the membrane fusion protein (MFP) (TC 8.A.1) family.</text>
</comment>
<dbReference type="AlphaFoldDB" id="A0A480AX50"/>
<name>A0A480AX50_9BURK</name>
<gene>
    <name evidence="5" type="ORF">AQPW35_34560</name>
</gene>
<evidence type="ECO:0000313" key="5">
    <source>
        <dbReference type="EMBL" id="GCL64375.1"/>
    </source>
</evidence>
<dbReference type="Gene3D" id="2.40.30.170">
    <property type="match status" value="1"/>
</dbReference>
<dbReference type="Gene3D" id="1.10.287.470">
    <property type="entry name" value="Helix hairpin bin"/>
    <property type="match status" value="1"/>
</dbReference>
<dbReference type="Gene3D" id="2.40.420.20">
    <property type="match status" value="1"/>
</dbReference>
<feature type="coiled-coil region" evidence="2">
    <location>
        <begin position="136"/>
        <end position="170"/>
    </location>
</feature>
<keyword evidence="3" id="KW-1133">Transmembrane helix</keyword>
<evidence type="ECO:0000256" key="2">
    <source>
        <dbReference type="SAM" id="Coils"/>
    </source>
</evidence>
<comment type="caution">
    <text evidence="5">The sequence shown here is derived from an EMBL/GenBank/DDBJ whole genome shotgun (WGS) entry which is preliminary data.</text>
</comment>
<dbReference type="InterPro" id="IPR058792">
    <property type="entry name" value="Beta-barrel_RND_2"/>
</dbReference>
<dbReference type="SUPFAM" id="SSF111369">
    <property type="entry name" value="HlyD-like secretion proteins"/>
    <property type="match status" value="2"/>
</dbReference>
<keyword evidence="2" id="KW-0175">Coiled coil</keyword>
<keyword evidence="6" id="KW-1185">Reference proteome</keyword>
<feature type="transmembrane region" description="Helical" evidence="3">
    <location>
        <begin position="37"/>
        <end position="55"/>
    </location>
</feature>
<dbReference type="OrthoDB" id="9789643at2"/>
<reference evidence="6" key="1">
    <citation type="submission" date="2019-03" db="EMBL/GenBank/DDBJ databases">
        <title>Aquabacterium pictum sp.nov., the first bacteriochlorophyll a-containing freshwater bacterium in the genus Aquabacterium of the class Betaproteobacteria.</title>
        <authorList>
            <person name="Hirose S."/>
            <person name="Tank M."/>
            <person name="Hara E."/>
            <person name="Tamaki H."/>
            <person name="Takaichi S."/>
            <person name="Haruta S."/>
            <person name="Hanada S."/>
        </authorList>
    </citation>
    <scope>NUCLEOTIDE SEQUENCE [LARGE SCALE GENOMIC DNA]</scope>
    <source>
        <strain evidence="6">W35</strain>
    </source>
</reference>
<dbReference type="Pfam" id="PF25954">
    <property type="entry name" value="Beta-barrel_RND_2"/>
    <property type="match status" value="1"/>
</dbReference>
<keyword evidence="3" id="KW-0472">Membrane</keyword>
<dbReference type="PANTHER" id="PTHR30469:SF38">
    <property type="entry name" value="HLYD FAMILY SECRETION PROTEIN"/>
    <property type="match status" value="1"/>
</dbReference>
<evidence type="ECO:0000256" key="1">
    <source>
        <dbReference type="ARBA" id="ARBA00009477"/>
    </source>
</evidence>
<evidence type="ECO:0000259" key="4">
    <source>
        <dbReference type="Pfam" id="PF25954"/>
    </source>
</evidence>
<dbReference type="PANTHER" id="PTHR30469">
    <property type="entry name" value="MULTIDRUG RESISTANCE PROTEIN MDTA"/>
    <property type="match status" value="1"/>
</dbReference>
<dbReference type="InterPro" id="IPR006143">
    <property type="entry name" value="RND_pump_MFP"/>
</dbReference>
<protein>
    <submittedName>
        <fullName evidence="5">Hemolysin secretion protein D</fullName>
    </submittedName>
</protein>
<dbReference type="NCBIfam" id="TIGR01730">
    <property type="entry name" value="RND_mfp"/>
    <property type="match status" value="1"/>
</dbReference>
<organism evidence="5 6">
    <name type="scientific">Pseudaquabacterium pictum</name>
    <dbReference type="NCBI Taxonomy" id="2315236"/>
    <lineage>
        <taxon>Bacteria</taxon>
        <taxon>Pseudomonadati</taxon>
        <taxon>Pseudomonadota</taxon>
        <taxon>Betaproteobacteria</taxon>
        <taxon>Burkholderiales</taxon>
        <taxon>Sphaerotilaceae</taxon>
        <taxon>Pseudaquabacterium</taxon>
    </lineage>
</organism>
<proteinExistence type="inferred from homology"/>
<dbReference type="GO" id="GO:0015562">
    <property type="term" value="F:efflux transmembrane transporter activity"/>
    <property type="evidence" value="ECO:0007669"/>
    <property type="project" value="TreeGrafter"/>
</dbReference>